<name>A0A843V3R0_COLES</name>
<organism evidence="2 3">
    <name type="scientific">Colocasia esculenta</name>
    <name type="common">Wild taro</name>
    <name type="synonym">Arum esculentum</name>
    <dbReference type="NCBI Taxonomy" id="4460"/>
    <lineage>
        <taxon>Eukaryota</taxon>
        <taxon>Viridiplantae</taxon>
        <taxon>Streptophyta</taxon>
        <taxon>Embryophyta</taxon>
        <taxon>Tracheophyta</taxon>
        <taxon>Spermatophyta</taxon>
        <taxon>Magnoliopsida</taxon>
        <taxon>Liliopsida</taxon>
        <taxon>Araceae</taxon>
        <taxon>Aroideae</taxon>
        <taxon>Colocasieae</taxon>
        <taxon>Colocasia</taxon>
    </lineage>
</organism>
<dbReference type="PANTHER" id="PTHR46951">
    <property type="entry name" value="BED-TYPE DOMAIN-CONTAINING PROTEIN"/>
    <property type="match status" value="1"/>
</dbReference>
<dbReference type="EMBL" id="NMUH01001262">
    <property type="protein sequence ID" value="MQL90658.1"/>
    <property type="molecule type" value="Genomic_DNA"/>
</dbReference>
<sequence>MATQVPTLPDLVAEKMKPDEEFVTFANRWRSMASRVDIPIPESQAITMLVTNTTPVLRSILMLSEFPSFAHLYNRARVVQNQIKDSSLPHFFEGKPKGCKAPTAPTTEGVTVNECVNACSQPLRPPNKPSNPPSNPSNLHQFPSHPSKPYSVVPPPAGYTRPGPKRSHYPPLPETLEDGFILEQKPESAAAIIHVLNQWCMEMLSLGHPASCASLHVLVPSNLHCSCALVLHVGVCAARFQFAGWASYVCRLCCTIALSQFVSAACLGCAHNHVLHAPMPFMGSCCMPSFSGCVTGQVVTDLLVATVSRQQGRTRHGSYRGTLARCVMVAMEVGDAFLSRRLEATSVWCLERGGGGHSYKKAPTGWVYSLSEQACAERFIAGLRPNLRWDVTAHMYATLGVACDFFLFFVFGQLWPALEVQADDHSRGWAELVVEALVEMAPKKGNSEDIGWQHGTALGSRDNYKCNYCGHTGQGGGISRLKNYLAGGRLTGYYDVQGCKSVPAEVKRLMIEHLKGVRAETQRKRADREMHEKIISGRQRDEDDDDEPEIHAEYVPDVPEQRGSFEVSSGSGGSRSRVGGEMQSRTSDGKEVEGVVCSANLWDRVFKLVQIIEPLYEMKSFREGVGSFAEPTAIAGRDRIDGKRRRENMEMWEEGDNHILLNFGPKKKMRWIFLATYEWNVPCLLQVVSRPDAEYRSAKAVARKEETPSEDSPRLPSSRSHDSMTTGSPGRSVGGGHGDGGGDGGNDGDGGGGEGESGQGGGSGGGMIYAPVEDVQMASLRIVHPGCEATSVWCLERGGGGHSYEKAPTGWLYSLRVRDPCSVHCDWPEGRDGVATHVPTATGFDCPGGHRRRDIIATAQGVATVSRPALASRQPWALQQQKIQSYTSRSPSARHLRGCPVSGCYCLPGTSVPVRPLRECSRQRACSSHRLWSGGETVVKIAASSRLQSSRNWSGMRRSFGVLPGACQLVLLTASLFVAPEPPREARLGTVLESVGGDRENRVLGLGQGSGSRGRYIKPHQNQI</sequence>
<feature type="region of interest" description="Disordered" evidence="1">
    <location>
        <begin position="699"/>
        <end position="768"/>
    </location>
</feature>
<dbReference type="Proteomes" id="UP000652761">
    <property type="component" value="Unassembled WGS sequence"/>
</dbReference>
<evidence type="ECO:0000313" key="3">
    <source>
        <dbReference type="Proteomes" id="UP000652761"/>
    </source>
</evidence>
<proteinExistence type="predicted"/>
<dbReference type="AlphaFoldDB" id="A0A843V3R0"/>
<feature type="compositionally biased region" description="Low complexity" evidence="1">
    <location>
        <begin position="562"/>
        <end position="581"/>
    </location>
</feature>
<accession>A0A843V3R0</accession>
<feature type="compositionally biased region" description="Pro residues" evidence="1">
    <location>
        <begin position="123"/>
        <end position="135"/>
    </location>
</feature>
<feature type="region of interest" description="Disordered" evidence="1">
    <location>
        <begin position="560"/>
        <end position="589"/>
    </location>
</feature>
<feature type="compositionally biased region" description="Basic and acidic residues" evidence="1">
    <location>
        <begin position="699"/>
        <end position="713"/>
    </location>
</feature>
<keyword evidence="3" id="KW-1185">Reference proteome</keyword>
<reference evidence="2" key="1">
    <citation type="submission" date="2017-07" db="EMBL/GenBank/DDBJ databases">
        <title>Taro Niue Genome Assembly and Annotation.</title>
        <authorList>
            <person name="Atibalentja N."/>
            <person name="Keating K."/>
            <person name="Fields C.J."/>
        </authorList>
    </citation>
    <scope>NUCLEOTIDE SEQUENCE</scope>
    <source>
        <strain evidence="2">Niue_2</strain>
        <tissue evidence="2">Leaf</tissue>
    </source>
</reference>
<feature type="region of interest" description="Disordered" evidence="1">
    <location>
        <begin position="1002"/>
        <end position="1024"/>
    </location>
</feature>
<gene>
    <name evidence="2" type="ORF">Taro_023251</name>
</gene>
<feature type="region of interest" description="Disordered" evidence="1">
    <location>
        <begin position="123"/>
        <end position="170"/>
    </location>
</feature>
<feature type="compositionally biased region" description="Polar residues" evidence="1">
    <location>
        <begin position="715"/>
        <end position="726"/>
    </location>
</feature>
<evidence type="ECO:0000256" key="1">
    <source>
        <dbReference type="SAM" id="MobiDB-lite"/>
    </source>
</evidence>
<feature type="compositionally biased region" description="Gly residues" evidence="1">
    <location>
        <begin position="732"/>
        <end position="767"/>
    </location>
</feature>
<protein>
    <submittedName>
        <fullName evidence="2">Uncharacterized protein</fullName>
    </submittedName>
</protein>
<evidence type="ECO:0000313" key="2">
    <source>
        <dbReference type="EMBL" id="MQL90658.1"/>
    </source>
</evidence>
<dbReference type="PANTHER" id="PTHR46951:SF2">
    <property type="entry name" value="BED-TYPE DOMAIN-CONTAINING PROTEIN"/>
    <property type="match status" value="1"/>
</dbReference>
<comment type="caution">
    <text evidence="2">The sequence shown here is derived from an EMBL/GenBank/DDBJ whole genome shotgun (WGS) entry which is preliminary data.</text>
</comment>